<evidence type="ECO:0000256" key="6">
    <source>
        <dbReference type="ARBA" id="ARBA00023033"/>
    </source>
</evidence>
<keyword evidence="10" id="KW-1185">Reference proteome</keyword>
<evidence type="ECO:0008006" key="11">
    <source>
        <dbReference type="Google" id="ProtNLM"/>
    </source>
</evidence>
<dbReference type="GO" id="GO:0004497">
    <property type="term" value="F:monooxygenase activity"/>
    <property type="evidence" value="ECO:0007669"/>
    <property type="project" value="UniProtKB-KW"/>
</dbReference>
<comment type="similarity">
    <text evidence="1 8">Belongs to the cytochrome P450 family.</text>
</comment>
<name>A0A067QB22_9AGAM</name>
<dbReference type="GO" id="GO:0016705">
    <property type="term" value="F:oxidoreductase activity, acting on paired donors, with incorporation or reduction of molecular oxygen"/>
    <property type="evidence" value="ECO:0007669"/>
    <property type="project" value="InterPro"/>
</dbReference>
<dbReference type="InParanoid" id="A0A067QB22"/>
<accession>A0A067QB22</accession>
<evidence type="ECO:0000256" key="4">
    <source>
        <dbReference type="ARBA" id="ARBA00023002"/>
    </source>
</evidence>
<dbReference type="EMBL" id="KL197715">
    <property type="protein sequence ID" value="KDQ59781.1"/>
    <property type="molecule type" value="Genomic_DNA"/>
</dbReference>
<dbReference type="Proteomes" id="UP000027265">
    <property type="component" value="Unassembled WGS sequence"/>
</dbReference>
<keyword evidence="2 7" id="KW-0349">Heme</keyword>
<dbReference type="AlphaFoldDB" id="A0A067QB22"/>
<dbReference type="PANTHER" id="PTHR24291:SF50">
    <property type="entry name" value="BIFUNCTIONAL ALBAFLAVENONE MONOOXYGENASE_TERPENE SYNTHASE"/>
    <property type="match status" value="1"/>
</dbReference>
<dbReference type="InterPro" id="IPR001128">
    <property type="entry name" value="Cyt_P450"/>
</dbReference>
<dbReference type="GO" id="GO:0005506">
    <property type="term" value="F:iron ion binding"/>
    <property type="evidence" value="ECO:0007669"/>
    <property type="project" value="InterPro"/>
</dbReference>
<evidence type="ECO:0000256" key="7">
    <source>
        <dbReference type="PIRSR" id="PIRSR602401-1"/>
    </source>
</evidence>
<sequence>MFWKTAGALTAIFIVSRVVNYLQSLRKVGNLPGVRCLFGPISLLGPALPTSDWNPGLNWQWAWRKHLYRNAGCETISIVSYLFGQPVVSTSSVEVARYITSMKGPFEKPEISSLGILEWGRSVFSENGDQWKRHRRILSPAFSSSTHALVWEESVSTFREMATSEGWNELDAVSIPAVSALTMKFTLIIISKCGFGYNLPWDFSSPTGEMTFAEALMIVSNALILRMIIPRWMYRLPIPKLRKLGAAFTSLQTFMRNLIDSRRGEMIGEGGKEFEARRDVFSLMVRANESEGKSAMTDDELVSGPPSRIFASLTSSVTDWLLQTGNTFLLLFAGHETTAHTLDATMGFLALYPEIQDEIYAQIREVAPDGSEPKFQDFGKLNKILGAFLEAARLFPAGFVLMREATEDVVLTVYGEKGAAGQYAVERGTWVFVDVVGMLHNPRHFPESEEYRPSRWYNVNENDMSMFSLGPRACLGRRFALTEAVCFLTLLLQQWKIEIVLNDGETRPQWRERVMKGSAVMSLGVGKVPVRLVRRA</sequence>
<evidence type="ECO:0000256" key="3">
    <source>
        <dbReference type="ARBA" id="ARBA00022723"/>
    </source>
</evidence>
<dbReference type="OrthoDB" id="1470350at2759"/>
<comment type="cofactor">
    <cofactor evidence="7">
        <name>heme</name>
        <dbReference type="ChEBI" id="CHEBI:30413"/>
    </cofactor>
</comment>
<keyword evidence="3 7" id="KW-0479">Metal-binding</keyword>
<dbReference type="PROSITE" id="PS00086">
    <property type="entry name" value="CYTOCHROME_P450"/>
    <property type="match status" value="1"/>
</dbReference>
<dbReference type="InterPro" id="IPR050196">
    <property type="entry name" value="Cytochrome_P450_Monoox"/>
</dbReference>
<dbReference type="InterPro" id="IPR036396">
    <property type="entry name" value="Cyt_P450_sf"/>
</dbReference>
<keyword evidence="6 8" id="KW-0503">Monooxygenase</keyword>
<dbReference type="InterPro" id="IPR017972">
    <property type="entry name" value="Cyt_P450_CS"/>
</dbReference>
<proteinExistence type="inferred from homology"/>
<protein>
    <recommendedName>
        <fullName evidence="11">Cytochrome P450</fullName>
    </recommendedName>
</protein>
<feature type="binding site" description="axial binding residue" evidence="7">
    <location>
        <position position="474"/>
    </location>
    <ligand>
        <name>heme</name>
        <dbReference type="ChEBI" id="CHEBI:30413"/>
    </ligand>
    <ligandPart>
        <name>Fe</name>
        <dbReference type="ChEBI" id="CHEBI:18248"/>
    </ligandPart>
</feature>
<dbReference type="PANTHER" id="PTHR24291">
    <property type="entry name" value="CYTOCHROME P450 FAMILY 4"/>
    <property type="match status" value="1"/>
</dbReference>
<keyword evidence="5 7" id="KW-0408">Iron</keyword>
<dbReference type="GO" id="GO:0020037">
    <property type="term" value="F:heme binding"/>
    <property type="evidence" value="ECO:0007669"/>
    <property type="project" value="InterPro"/>
</dbReference>
<dbReference type="PRINTS" id="PR00385">
    <property type="entry name" value="P450"/>
</dbReference>
<evidence type="ECO:0000256" key="2">
    <source>
        <dbReference type="ARBA" id="ARBA00022617"/>
    </source>
</evidence>
<dbReference type="HOGENOM" id="CLU_001570_25_0_1"/>
<evidence type="ECO:0000256" key="1">
    <source>
        <dbReference type="ARBA" id="ARBA00010617"/>
    </source>
</evidence>
<evidence type="ECO:0000256" key="8">
    <source>
        <dbReference type="RuleBase" id="RU000461"/>
    </source>
</evidence>
<dbReference type="PRINTS" id="PR00463">
    <property type="entry name" value="EP450I"/>
</dbReference>
<dbReference type="SUPFAM" id="SSF48264">
    <property type="entry name" value="Cytochrome P450"/>
    <property type="match status" value="1"/>
</dbReference>
<dbReference type="Gene3D" id="1.10.630.10">
    <property type="entry name" value="Cytochrome P450"/>
    <property type="match status" value="1"/>
</dbReference>
<dbReference type="InterPro" id="IPR002401">
    <property type="entry name" value="Cyt_P450_E_grp-I"/>
</dbReference>
<evidence type="ECO:0000313" key="9">
    <source>
        <dbReference type="EMBL" id="KDQ59781.1"/>
    </source>
</evidence>
<evidence type="ECO:0000313" key="10">
    <source>
        <dbReference type="Proteomes" id="UP000027265"/>
    </source>
</evidence>
<dbReference type="Pfam" id="PF00067">
    <property type="entry name" value="p450"/>
    <property type="match status" value="2"/>
</dbReference>
<keyword evidence="4 8" id="KW-0560">Oxidoreductase</keyword>
<dbReference type="STRING" id="933084.A0A067QB22"/>
<evidence type="ECO:0000256" key="5">
    <source>
        <dbReference type="ARBA" id="ARBA00023004"/>
    </source>
</evidence>
<gene>
    <name evidence="9" type="ORF">JAAARDRAFT_632566</name>
</gene>
<organism evidence="9 10">
    <name type="scientific">Jaapia argillacea MUCL 33604</name>
    <dbReference type="NCBI Taxonomy" id="933084"/>
    <lineage>
        <taxon>Eukaryota</taxon>
        <taxon>Fungi</taxon>
        <taxon>Dikarya</taxon>
        <taxon>Basidiomycota</taxon>
        <taxon>Agaricomycotina</taxon>
        <taxon>Agaricomycetes</taxon>
        <taxon>Agaricomycetidae</taxon>
        <taxon>Jaapiales</taxon>
        <taxon>Jaapiaceae</taxon>
        <taxon>Jaapia</taxon>
    </lineage>
</organism>
<reference evidence="10" key="1">
    <citation type="journal article" date="2014" name="Proc. Natl. Acad. Sci. U.S.A.">
        <title>Extensive sampling of basidiomycete genomes demonstrates inadequacy of the white-rot/brown-rot paradigm for wood decay fungi.</title>
        <authorList>
            <person name="Riley R."/>
            <person name="Salamov A.A."/>
            <person name="Brown D.W."/>
            <person name="Nagy L.G."/>
            <person name="Floudas D."/>
            <person name="Held B.W."/>
            <person name="Levasseur A."/>
            <person name="Lombard V."/>
            <person name="Morin E."/>
            <person name="Otillar R."/>
            <person name="Lindquist E.A."/>
            <person name="Sun H."/>
            <person name="LaButti K.M."/>
            <person name="Schmutz J."/>
            <person name="Jabbour D."/>
            <person name="Luo H."/>
            <person name="Baker S.E."/>
            <person name="Pisabarro A.G."/>
            <person name="Walton J.D."/>
            <person name="Blanchette R.A."/>
            <person name="Henrissat B."/>
            <person name="Martin F."/>
            <person name="Cullen D."/>
            <person name="Hibbett D.S."/>
            <person name="Grigoriev I.V."/>
        </authorList>
    </citation>
    <scope>NUCLEOTIDE SEQUENCE [LARGE SCALE GENOMIC DNA]</scope>
    <source>
        <strain evidence="10">MUCL 33604</strain>
    </source>
</reference>